<evidence type="ECO:0000259" key="2">
    <source>
        <dbReference type="Pfam" id="PF03107"/>
    </source>
</evidence>
<evidence type="ECO:0000313" key="4">
    <source>
        <dbReference type="Proteomes" id="UP000426265"/>
    </source>
</evidence>
<dbReference type="PANTHER" id="PTHR32410:SF153">
    <property type="entry name" value="CHP-RICH ZINC FINGER PROTEIN-LIKE-RELATED"/>
    <property type="match status" value="1"/>
</dbReference>
<feature type="domain" description="DC1" evidence="2">
    <location>
        <begin position="216"/>
        <end position="268"/>
    </location>
</feature>
<dbReference type="Proteomes" id="UP000426265">
    <property type="component" value="Unassembled WGS sequence"/>
</dbReference>
<feature type="domain" description="DC1" evidence="2">
    <location>
        <begin position="157"/>
        <end position="207"/>
    </location>
</feature>
<dbReference type="InterPro" id="IPR004146">
    <property type="entry name" value="DC1"/>
</dbReference>
<accession>A0A654EHQ9</accession>
<protein>
    <recommendedName>
        <fullName evidence="2">DC1 domain-containing protein</fullName>
    </recommendedName>
</protein>
<evidence type="ECO:0000313" key="3">
    <source>
        <dbReference type="EMBL" id="VYS48318.1"/>
    </source>
</evidence>
<dbReference type="EMBL" id="CACRSJ010000104">
    <property type="protein sequence ID" value="VYS48318.1"/>
    <property type="molecule type" value="Genomic_DNA"/>
</dbReference>
<reference evidence="3 4" key="1">
    <citation type="submission" date="2019-11" db="EMBL/GenBank/DDBJ databases">
        <authorList>
            <person name="Jiao W.-B."/>
            <person name="Schneeberger K."/>
        </authorList>
    </citation>
    <scope>NUCLEOTIDE SEQUENCE [LARGE SCALE GENOMIC DNA]</scope>
    <source>
        <strain evidence="4">cv. An-1</strain>
    </source>
</reference>
<organism evidence="3 4">
    <name type="scientific">Arabidopsis thaliana</name>
    <name type="common">Mouse-ear cress</name>
    <dbReference type="NCBI Taxonomy" id="3702"/>
    <lineage>
        <taxon>Eukaryota</taxon>
        <taxon>Viridiplantae</taxon>
        <taxon>Streptophyta</taxon>
        <taxon>Embryophyta</taxon>
        <taxon>Tracheophyta</taxon>
        <taxon>Spermatophyta</taxon>
        <taxon>Magnoliopsida</taxon>
        <taxon>eudicotyledons</taxon>
        <taxon>Gunneridae</taxon>
        <taxon>Pentapetalae</taxon>
        <taxon>rosids</taxon>
        <taxon>malvids</taxon>
        <taxon>Brassicales</taxon>
        <taxon>Brassicaceae</taxon>
        <taxon>Camelineae</taxon>
        <taxon>Arabidopsis</taxon>
    </lineage>
</organism>
<proteinExistence type="predicted"/>
<dbReference type="PANTHER" id="PTHR32410">
    <property type="entry name" value="CYSTEINE/HISTIDINE-RICH C1 DOMAIN FAMILY PROTEIN"/>
    <property type="match status" value="1"/>
</dbReference>
<keyword evidence="1" id="KW-0677">Repeat</keyword>
<dbReference type="InterPro" id="IPR046349">
    <property type="entry name" value="C1-like_sf"/>
</dbReference>
<evidence type="ECO:0000256" key="1">
    <source>
        <dbReference type="ARBA" id="ARBA00022737"/>
    </source>
</evidence>
<gene>
    <name evidence="3" type="ORF">AN1_LOCUS3801</name>
</gene>
<dbReference type="SUPFAM" id="SSF57889">
    <property type="entry name" value="Cysteine-rich domain"/>
    <property type="match status" value="3"/>
</dbReference>
<dbReference type="Pfam" id="PF03107">
    <property type="entry name" value="C1_2"/>
    <property type="match status" value="4"/>
</dbReference>
<name>A0A654EHQ9_ARATH</name>
<sequence>MNIVCVDKPPVLFMDCPKWHEHTLALFPRKASLTCDLCALTHSNCPFYICPQCDFVAHHSCISLPRVIKISRHHHRLSYTSSFDQGDWSCGVCRRKIDNDYGSYSCKKDGCSYVAHSKCAIQKNVWDGKELEGEPEEIEEEELAPFVKISDGVIQHFLHQQHYLRFDENTCKDYSENRQCQACIMPIYYGNFYSCMQCEFILHETCANLSRKLYHPIHPHMLTLSGGYDGVVDFLVDNCSVCSWLCKVGFFYECGKEGCDFQLHVQCATMEVICILYS</sequence>
<feature type="domain" description="DC1" evidence="2">
    <location>
        <begin position="18"/>
        <end position="62"/>
    </location>
</feature>
<dbReference type="InterPro" id="IPR053192">
    <property type="entry name" value="Vacuole_Formation_Reg"/>
</dbReference>
<feature type="domain" description="DC1" evidence="2">
    <location>
        <begin position="72"/>
        <end position="120"/>
    </location>
</feature>
<dbReference type="AlphaFoldDB" id="A0A654EHQ9"/>